<dbReference type="Gene3D" id="1.10.520.20">
    <property type="entry name" value="N-terminal domain of the delta subunit of the F1F0-ATP synthase"/>
    <property type="match status" value="1"/>
</dbReference>
<keyword evidence="2 8" id="KW-0813">Transport</keyword>
<organism evidence="9 10">
    <name type="scientific">Calidifontibacter indicus</name>
    <dbReference type="NCBI Taxonomy" id="419650"/>
    <lineage>
        <taxon>Bacteria</taxon>
        <taxon>Bacillati</taxon>
        <taxon>Actinomycetota</taxon>
        <taxon>Actinomycetes</taxon>
        <taxon>Micrococcales</taxon>
        <taxon>Dermacoccaceae</taxon>
        <taxon>Calidifontibacter</taxon>
    </lineage>
</organism>
<keyword evidence="7 8" id="KW-0066">ATP synthesis</keyword>
<evidence type="ECO:0000256" key="4">
    <source>
        <dbReference type="ARBA" id="ARBA00023065"/>
    </source>
</evidence>
<accession>A0A3D9UQS3</accession>
<dbReference type="OrthoDB" id="5242917at2"/>
<comment type="similarity">
    <text evidence="8">Belongs to the ATPase delta chain family.</text>
</comment>
<gene>
    <name evidence="8" type="primary">atpH</name>
    <name evidence="9" type="ORF">DFJ65_2894</name>
</gene>
<comment type="subcellular location">
    <subcellularLocation>
        <location evidence="8">Cell membrane</location>
        <topology evidence="8">Peripheral membrane protein</topology>
    </subcellularLocation>
    <subcellularLocation>
        <location evidence="1">Membrane</location>
    </subcellularLocation>
</comment>
<dbReference type="GO" id="GO:0046933">
    <property type="term" value="F:proton-transporting ATP synthase activity, rotational mechanism"/>
    <property type="evidence" value="ECO:0007669"/>
    <property type="project" value="UniProtKB-UniRule"/>
</dbReference>
<comment type="caution">
    <text evidence="9">The sequence shown here is derived from an EMBL/GenBank/DDBJ whole genome shotgun (WGS) entry which is preliminary data.</text>
</comment>
<keyword evidence="6 8" id="KW-0139">CF(1)</keyword>
<evidence type="ECO:0000256" key="8">
    <source>
        <dbReference type="HAMAP-Rule" id="MF_01416"/>
    </source>
</evidence>
<evidence type="ECO:0000256" key="1">
    <source>
        <dbReference type="ARBA" id="ARBA00004370"/>
    </source>
</evidence>
<dbReference type="PRINTS" id="PR00125">
    <property type="entry name" value="ATPASEDELTA"/>
</dbReference>
<evidence type="ECO:0000313" key="9">
    <source>
        <dbReference type="EMBL" id="REF31812.1"/>
    </source>
</evidence>
<dbReference type="HAMAP" id="MF_01416">
    <property type="entry name" value="ATP_synth_delta_bact"/>
    <property type="match status" value="1"/>
</dbReference>
<name>A0A3D9UQS3_9MICO</name>
<evidence type="ECO:0000256" key="7">
    <source>
        <dbReference type="ARBA" id="ARBA00023310"/>
    </source>
</evidence>
<dbReference type="AlphaFoldDB" id="A0A3D9UQS3"/>
<evidence type="ECO:0000313" key="10">
    <source>
        <dbReference type="Proteomes" id="UP000256253"/>
    </source>
</evidence>
<keyword evidence="3 8" id="KW-0375">Hydrogen ion transport</keyword>
<evidence type="ECO:0000256" key="2">
    <source>
        <dbReference type="ARBA" id="ARBA00022448"/>
    </source>
</evidence>
<dbReference type="InterPro" id="IPR000711">
    <property type="entry name" value="ATPase_OSCP/dsu"/>
</dbReference>
<sequence length="270" mass="29218">MQGASRTALAHVRAELGRRLSEGADAADTSRQLFAAVDVLDGNAGLRRALTDPTHDASARAGLVDRLFGGKVGDAVLAVLRELASQRWSSDRDASDAVEELAVDSAFAAADRRGRLDEVEEQLFRFERTVAGDAGLRDALTDRQRAGADKAALVSRLLEGKAEPETAFLAARAAEHPRGRRYERVLEEYLRVAAAVRQQLTATVTAATQLSSEQRDRLARALHNLYGREVMTNVVVDPQVVGGVRVQVGDEVIDGTILTRLDQVRRDIAG</sequence>
<protein>
    <recommendedName>
        <fullName evidence="8">ATP synthase subunit delta</fullName>
    </recommendedName>
    <alternativeName>
        <fullName evidence="8">ATP synthase F(1) sector subunit delta</fullName>
    </alternativeName>
    <alternativeName>
        <fullName evidence="8">F-type ATPase subunit delta</fullName>
        <shortName evidence="8">F-ATPase subunit delta</shortName>
    </alternativeName>
</protein>
<dbReference type="PANTHER" id="PTHR11910">
    <property type="entry name" value="ATP SYNTHASE DELTA CHAIN"/>
    <property type="match status" value="1"/>
</dbReference>
<dbReference type="Proteomes" id="UP000256253">
    <property type="component" value="Unassembled WGS sequence"/>
</dbReference>
<keyword evidence="5 8" id="KW-0472">Membrane</keyword>
<dbReference type="EMBL" id="QTUA01000001">
    <property type="protein sequence ID" value="REF31812.1"/>
    <property type="molecule type" value="Genomic_DNA"/>
</dbReference>
<dbReference type="RefSeq" id="WP_115923600.1">
    <property type="nucleotide sequence ID" value="NZ_QTUA01000001.1"/>
</dbReference>
<reference evidence="9 10" key="1">
    <citation type="submission" date="2018-08" db="EMBL/GenBank/DDBJ databases">
        <title>Sequencing the genomes of 1000 actinobacteria strains.</title>
        <authorList>
            <person name="Klenk H.-P."/>
        </authorList>
    </citation>
    <scope>NUCLEOTIDE SEQUENCE [LARGE SCALE GENOMIC DNA]</scope>
    <source>
        <strain evidence="9 10">DSM 22967</strain>
    </source>
</reference>
<keyword evidence="10" id="KW-1185">Reference proteome</keyword>
<comment type="function">
    <text evidence="8">This protein is part of the stalk that links CF(0) to CF(1). It either transmits conformational changes from CF(0) to CF(1) or is implicated in proton conduction.</text>
</comment>
<keyword evidence="8" id="KW-1003">Cell membrane</keyword>
<dbReference type="GO" id="GO:0045259">
    <property type="term" value="C:proton-transporting ATP synthase complex"/>
    <property type="evidence" value="ECO:0007669"/>
    <property type="project" value="UniProtKB-KW"/>
</dbReference>
<evidence type="ECO:0000256" key="5">
    <source>
        <dbReference type="ARBA" id="ARBA00023136"/>
    </source>
</evidence>
<dbReference type="NCBIfam" id="NF009967">
    <property type="entry name" value="PRK13430.1"/>
    <property type="match status" value="1"/>
</dbReference>
<dbReference type="InterPro" id="IPR026015">
    <property type="entry name" value="ATP_synth_OSCP/delta_N_sf"/>
</dbReference>
<dbReference type="NCBIfam" id="TIGR01145">
    <property type="entry name" value="ATP_synt_delta"/>
    <property type="match status" value="1"/>
</dbReference>
<proteinExistence type="inferred from homology"/>
<dbReference type="Pfam" id="PF00213">
    <property type="entry name" value="OSCP"/>
    <property type="match status" value="1"/>
</dbReference>
<dbReference type="PROSITE" id="PS00389">
    <property type="entry name" value="ATPASE_DELTA"/>
    <property type="match status" value="1"/>
</dbReference>
<evidence type="ECO:0000256" key="6">
    <source>
        <dbReference type="ARBA" id="ARBA00023196"/>
    </source>
</evidence>
<dbReference type="InterPro" id="IPR020781">
    <property type="entry name" value="ATPase_OSCP/d_CS"/>
</dbReference>
<evidence type="ECO:0000256" key="3">
    <source>
        <dbReference type="ARBA" id="ARBA00022781"/>
    </source>
</evidence>
<dbReference type="GO" id="GO:0005886">
    <property type="term" value="C:plasma membrane"/>
    <property type="evidence" value="ECO:0007669"/>
    <property type="project" value="UniProtKB-SubCell"/>
</dbReference>
<comment type="function">
    <text evidence="8">F(1)F(0) ATP synthase produces ATP from ADP in the presence of a proton or sodium gradient. F-type ATPases consist of two structural domains, F(1) containing the extramembraneous catalytic core and F(0) containing the membrane proton channel, linked together by a central stalk and a peripheral stalk. During catalysis, ATP synthesis in the catalytic domain of F(1) is coupled via a rotary mechanism of the central stalk subunits to proton translocation.</text>
</comment>
<keyword evidence="4 8" id="KW-0406">Ion transport</keyword>